<dbReference type="EMBL" id="NMQW01000053">
    <property type="protein sequence ID" value="OXM82921.1"/>
    <property type="molecule type" value="Genomic_DNA"/>
</dbReference>
<dbReference type="Gene3D" id="3.40.50.20">
    <property type="match status" value="1"/>
</dbReference>
<dbReference type="AlphaFoldDB" id="A0A229UHT9"/>
<dbReference type="GO" id="GO:0046872">
    <property type="term" value="F:metal ion binding"/>
    <property type="evidence" value="ECO:0007669"/>
    <property type="project" value="InterPro"/>
</dbReference>
<dbReference type="Gene3D" id="3.30.470.20">
    <property type="entry name" value="ATP-grasp fold, B domain"/>
    <property type="match status" value="1"/>
</dbReference>
<organism evidence="4 5">
    <name type="scientific">Paenibacillus rigui</name>
    <dbReference type="NCBI Taxonomy" id="554312"/>
    <lineage>
        <taxon>Bacteria</taxon>
        <taxon>Bacillati</taxon>
        <taxon>Bacillota</taxon>
        <taxon>Bacilli</taxon>
        <taxon>Bacillales</taxon>
        <taxon>Paenibacillaceae</taxon>
        <taxon>Paenibacillus</taxon>
    </lineage>
</organism>
<dbReference type="Proteomes" id="UP000215509">
    <property type="component" value="Unassembled WGS sequence"/>
</dbReference>
<dbReference type="PROSITE" id="PS50975">
    <property type="entry name" value="ATP_GRASP"/>
    <property type="match status" value="1"/>
</dbReference>
<keyword evidence="5" id="KW-1185">Reference proteome</keyword>
<evidence type="ECO:0000313" key="4">
    <source>
        <dbReference type="EMBL" id="OXM82921.1"/>
    </source>
</evidence>
<comment type="caution">
    <text evidence="4">The sequence shown here is derived from an EMBL/GenBank/DDBJ whole genome shotgun (WGS) entry which is preliminary data.</text>
</comment>
<proteinExistence type="predicted"/>
<evidence type="ECO:0000313" key="5">
    <source>
        <dbReference type="Proteomes" id="UP000215509"/>
    </source>
</evidence>
<keyword evidence="1" id="KW-0067">ATP-binding</keyword>
<feature type="region of interest" description="Disordered" evidence="2">
    <location>
        <begin position="1"/>
        <end position="24"/>
    </location>
</feature>
<name>A0A229UHT9_9BACL</name>
<protein>
    <submittedName>
        <fullName evidence="4">Carbamoylphosphate synthase large subunit</fullName>
    </submittedName>
</protein>
<dbReference type="InterPro" id="IPR003806">
    <property type="entry name" value="ATP-grasp_PylC-type"/>
</dbReference>
<evidence type="ECO:0000256" key="1">
    <source>
        <dbReference type="PROSITE-ProRule" id="PRU00409"/>
    </source>
</evidence>
<dbReference type="OrthoDB" id="40611at2"/>
<accession>A0A229UHT9</accession>
<dbReference type="GO" id="GO:0005524">
    <property type="term" value="F:ATP binding"/>
    <property type="evidence" value="ECO:0007669"/>
    <property type="project" value="UniProtKB-UniRule"/>
</dbReference>
<evidence type="ECO:0000259" key="3">
    <source>
        <dbReference type="PROSITE" id="PS50975"/>
    </source>
</evidence>
<dbReference type="InterPro" id="IPR036291">
    <property type="entry name" value="NAD(P)-bd_dom_sf"/>
</dbReference>
<feature type="domain" description="ATP-grasp" evidence="3">
    <location>
        <begin position="152"/>
        <end position="342"/>
    </location>
</feature>
<sequence length="436" mass="48053">MYTERRAAEAKRQDPTPRGGIQVEPQPNVREKVRGSKVLLTGGRAPAALEMARLLAAAGCEVIAAESAAHHLCRVSRAVKRSYRVPGPAEDPASFIAALEAVIRQEAIDWLIPTCEELYFIAAGYERLSQQCRVFTAPLAQLRKLHSKWHFIRSAEHHGFSVPKTVRIQSAAQWQELVHSGCLEDMLAGGGCVLKPEYSRFAAKVRMVKSRKELLASVSELQAPLSFPCYPWVAQQYIAGREICTYSIAHQGRLTAHAAYASQYAVNGGANVYFEPLDHPAVREWVSRYTALEEFHGQIAFDFIETDDGRLYPIECNPRTTSGLHLLAGELGLASALLAPEALGSADVVQPSQGVSSMLAVPMLAIGLSGGVSWAAAPAWLRKWLRAKDVTFRWLDPRPSLEQLPMLLDMRRTAVRRGLSLIEASTCDIEWNGCEL</sequence>
<evidence type="ECO:0000256" key="2">
    <source>
        <dbReference type="SAM" id="MobiDB-lite"/>
    </source>
</evidence>
<feature type="compositionally biased region" description="Basic and acidic residues" evidence="2">
    <location>
        <begin position="1"/>
        <end position="15"/>
    </location>
</feature>
<dbReference type="RefSeq" id="WP_094018224.1">
    <property type="nucleotide sequence ID" value="NZ_NMQW01000053.1"/>
</dbReference>
<dbReference type="InterPro" id="IPR011761">
    <property type="entry name" value="ATP-grasp"/>
</dbReference>
<dbReference type="Pfam" id="PF02655">
    <property type="entry name" value="ATP-grasp_3"/>
    <property type="match status" value="1"/>
</dbReference>
<keyword evidence="1" id="KW-0547">Nucleotide-binding</keyword>
<reference evidence="4 5" key="1">
    <citation type="submission" date="2017-07" db="EMBL/GenBank/DDBJ databases">
        <title>Genome sequencing and assembly of Paenibacillus rigui.</title>
        <authorList>
            <person name="Mayilraj S."/>
        </authorList>
    </citation>
    <scope>NUCLEOTIDE SEQUENCE [LARGE SCALE GENOMIC DNA]</scope>
    <source>
        <strain evidence="4 5">JCM 16352</strain>
    </source>
</reference>
<dbReference type="SUPFAM" id="SSF51735">
    <property type="entry name" value="NAD(P)-binding Rossmann-fold domains"/>
    <property type="match status" value="1"/>
</dbReference>
<dbReference type="SUPFAM" id="SSF56059">
    <property type="entry name" value="Glutathione synthetase ATP-binding domain-like"/>
    <property type="match status" value="1"/>
</dbReference>
<gene>
    <name evidence="4" type="ORF">CF651_28340</name>
</gene>